<evidence type="ECO:0000256" key="4">
    <source>
        <dbReference type="ARBA" id="ARBA00022679"/>
    </source>
</evidence>
<evidence type="ECO:0000313" key="12">
    <source>
        <dbReference type="WBParaSite" id="PSAMB.scaffold2690size21796.g18766.t1"/>
    </source>
</evidence>
<keyword evidence="11" id="KW-1185">Reference proteome</keyword>
<dbReference type="Gene3D" id="3.90.550.50">
    <property type="match status" value="1"/>
</dbReference>
<dbReference type="AlphaFoldDB" id="A0A914VYZ9"/>
<keyword evidence="3 10" id="KW-0328">Glycosyltransferase</keyword>
<evidence type="ECO:0000256" key="6">
    <source>
        <dbReference type="ARBA" id="ARBA00022968"/>
    </source>
</evidence>
<keyword evidence="6" id="KW-0735">Signal-anchor</keyword>
<evidence type="ECO:0000313" key="11">
    <source>
        <dbReference type="Proteomes" id="UP000887566"/>
    </source>
</evidence>
<dbReference type="PANTHER" id="PTHR11214:SF319">
    <property type="entry name" value="HEXOSYLTRANSFERASE"/>
    <property type="match status" value="1"/>
</dbReference>
<evidence type="ECO:0000256" key="3">
    <source>
        <dbReference type="ARBA" id="ARBA00022676"/>
    </source>
</evidence>
<sequence>MPLPIFTGPFSINDTDPPLNIQFLHLPQNLSALCHTGKELIVFVISSPSQIAQRSAIRKTWATDASHKTSIIFHLGLEKPSNSATGNLTEDISKERMQYDDIIVSNVVEDYYNLTWKTYATIAFTSLYCQQAKCVLKSDSDTVVNIPAMEKLCNKTNSLSILGNCGIHWPIRDPGSKWFTPTWVWSGVYPKFCLGSAYMLVGSNAARQLLAHVNKTKFFRSANFRKMGEDVVWTGIVAEKAQIDRAHTLGFSPESNANFHCFADGEKAALTVHYIRGLRSIIERWKFVRKPRKC</sequence>
<dbReference type="GO" id="GO:0000139">
    <property type="term" value="C:Golgi membrane"/>
    <property type="evidence" value="ECO:0007669"/>
    <property type="project" value="UniProtKB-SubCell"/>
</dbReference>
<comment type="subcellular location">
    <subcellularLocation>
        <location evidence="1 10">Golgi apparatus membrane</location>
        <topology evidence="1 10">Single-pass type II membrane protein</topology>
    </subcellularLocation>
</comment>
<name>A0A914VYZ9_9BILA</name>
<evidence type="ECO:0000256" key="8">
    <source>
        <dbReference type="ARBA" id="ARBA00023034"/>
    </source>
</evidence>
<organism evidence="11 12">
    <name type="scientific">Plectus sambesii</name>
    <dbReference type="NCBI Taxonomy" id="2011161"/>
    <lineage>
        <taxon>Eukaryota</taxon>
        <taxon>Metazoa</taxon>
        <taxon>Ecdysozoa</taxon>
        <taxon>Nematoda</taxon>
        <taxon>Chromadorea</taxon>
        <taxon>Plectida</taxon>
        <taxon>Plectina</taxon>
        <taxon>Plectoidea</taxon>
        <taxon>Plectidae</taxon>
        <taxon>Plectus</taxon>
    </lineage>
</organism>
<dbReference type="WBParaSite" id="PSAMB.scaffold2690size21796.g18766.t1">
    <property type="protein sequence ID" value="PSAMB.scaffold2690size21796.g18766.t1"/>
    <property type="gene ID" value="PSAMB.scaffold2690size21796.g18766"/>
</dbReference>
<dbReference type="InterPro" id="IPR002659">
    <property type="entry name" value="Glyco_trans_31"/>
</dbReference>
<evidence type="ECO:0000256" key="7">
    <source>
        <dbReference type="ARBA" id="ARBA00022989"/>
    </source>
</evidence>
<dbReference type="EC" id="2.4.1.-" evidence="10"/>
<accession>A0A914VYZ9</accession>
<protein>
    <recommendedName>
        <fullName evidence="10">Hexosyltransferase</fullName>
        <ecNumber evidence="10">2.4.1.-</ecNumber>
    </recommendedName>
</protein>
<dbReference type="Pfam" id="PF01762">
    <property type="entry name" value="Galactosyl_T"/>
    <property type="match status" value="1"/>
</dbReference>
<dbReference type="PANTHER" id="PTHR11214">
    <property type="entry name" value="BETA-1,3-N-ACETYLGLUCOSAMINYLTRANSFERASE"/>
    <property type="match status" value="1"/>
</dbReference>
<evidence type="ECO:0000256" key="9">
    <source>
        <dbReference type="ARBA" id="ARBA00023136"/>
    </source>
</evidence>
<keyword evidence="4" id="KW-0808">Transferase</keyword>
<dbReference type="Proteomes" id="UP000887566">
    <property type="component" value="Unplaced"/>
</dbReference>
<keyword evidence="9" id="KW-0472">Membrane</keyword>
<evidence type="ECO:0000256" key="1">
    <source>
        <dbReference type="ARBA" id="ARBA00004323"/>
    </source>
</evidence>
<proteinExistence type="inferred from homology"/>
<evidence type="ECO:0000256" key="10">
    <source>
        <dbReference type="RuleBase" id="RU363063"/>
    </source>
</evidence>
<evidence type="ECO:0000256" key="2">
    <source>
        <dbReference type="ARBA" id="ARBA00008661"/>
    </source>
</evidence>
<keyword evidence="7" id="KW-1133">Transmembrane helix</keyword>
<keyword evidence="8 10" id="KW-0333">Golgi apparatus</keyword>
<reference evidence="12" key="1">
    <citation type="submission" date="2022-11" db="UniProtKB">
        <authorList>
            <consortium name="WormBaseParasite"/>
        </authorList>
    </citation>
    <scope>IDENTIFICATION</scope>
</reference>
<keyword evidence="5" id="KW-0812">Transmembrane</keyword>
<evidence type="ECO:0000256" key="5">
    <source>
        <dbReference type="ARBA" id="ARBA00022692"/>
    </source>
</evidence>
<comment type="similarity">
    <text evidence="2 10">Belongs to the glycosyltransferase 31 family.</text>
</comment>
<dbReference type="GO" id="GO:0016758">
    <property type="term" value="F:hexosyltransferase activity"/>
    <property type="evidence" value="ECO:0007669"/>
    <property type="project" value="InterPro"/>
</dbReference>
<dbReference type="GO" id="GO:0006493">
    <property type="term" value="P:protein O-linked glycosylation"/>
    <property type="evidence" value="ECO:0007669"/>
    <property type="project" value="TreeGrafter"/>
</dbReference>